<proteinExistence type="predicted"/>
<reference evidence="1" key="1">
    <citation type="submission" date="2020-04" db="EMBL/GenBank/DDBJ databases">
        <authorList>
            <person name="Chiriac C."/>
            <person name="Salcher M."/>
            <person name="Ghai R."/>
            <person name="Kavagutti S V."/>
        </authorList>
    </citation>
    <scope>NUCLEOTIDE SEQUENCE</scope>
</reference>
<gene>
    <name evidence="1" type="ORF">UFOVP595_22</name>
</gene>
<protein>
    <submittedName>
        <fullName evidence="1">Uncharacterized protein</fullName>
    </submittedName>
</protein>
<accession>A0A6J5N0H7</accession>
<sequence>MKNKSEEPEDLNLDDIEEMSDENIYKELYFLKEFLWEVEENTLLYFPNIKVEWQTQLIKLIDQRLKWLNFEDDE</sequence>
<dbReference type="EMBL" id="LR796568">
    <property type="protein sequence ID" value="CAB4151611.1"/>
    <property type="molecule type" value="Genomic_DNA"/>
</dbReference>
<evidence type="ECO:0000313" key="1">
    <source>
        <dbReference type="EMBL" id="CAB4151611.1"/>
    </source>
</evidence>
<organism evidence="1">
    <name type="scientific">uncultured Caudovirales phage</name>
    <dbReference type="NCBI Taxonomy" id="2100421"/>
    <lineage>
        <taxon>Viruses</taxon>
        <taxon>Duplodnaviria</taxon>
        <taxon>Heunggongvirae</taxon>
        <taxon>Uroviricota</taxon>
        <taxon>Caudoviricetes</taxon>
        <taxon>Peduoviridae</taxon>
        <taxon>Maltschvirus</taxon>
        <taxon>Maltschvirus maltsch</taxon>
    </lineage>
</organism>
<name>A0A6J5N0H7_9CAUD</name>